<comment type="caution">
    <text evidence="2">The sequence shown here is derived from an EMBL/GenBank/DDBJ whole genome shotgun (WGS) entry which is preliminary data.</text>
</comment>
<reference evidence="2 3" key="1">
    <citation type="journal article" date="2019" name="Sci. Rep.">
        <title>Orb-weaving spider Araneus ventricosus genome elucidates the spidroin gene catalogue.</title>
        <authorList>
            <person name="Kono N."/>
            <person name="Nakamura H."/>
            <person name="Ohtoshi R."/>
            <person name="Moran D.A.P."/>
            <person name="Shinohara A."/>
            <person name="Yoshida Y."/>
            <person name="Fujiwara M."/>
            <person name="Mori M."/>
            <person name="Tomita M."/>
            <person name="Arakawa K."/>
        </authorList>
    </citation>
    <scope>NUCLEOTIDE SEQUENCE [LARGE SCALE GENOMIC DNA]</scope>
</reference>
<protein>
    <submittedName>
        <fullName evidence="2">Uncharacterized protein</fullName>
    </submittedName>
</protein>
<sequence>NVASQTKLLLTENRRDPRYISDTGRRRPDPNDTPGVGKCARGIARKEGNFRLSSSGRESSVVL</sequence>
<name>A0A4Y2X0V9_ARAVE</name>
<keyword evidence="3" id="KW-1185">Reference proteome</keyword>
<evidence type="ECO:0000256" key="1">
    <source>
        <dbReference type="SAM" id="MobiDB-lite"/>
    </source>
</evidence>
<dbReference type="EMBL" id="BGPR01068707">
    <property type="protein sequence ID" value="GBO42564.1"/>
    <property type="molecule type" value="Genomic_DNA"/>
</dbReference>
<feature type="compositionally biased region" description="Basic and acidic residues" evidence="1">
    <location>
        <begin position="12"/>
        <end position="30"/>
    </location>
</feature>
<accession>A0A4Y2X0V9</accession>
<evidence type="ECO:0000313" key="2">
    <source>
        <dbReference type="EMBL" id="GBO42564.1"/>
    </source>
</evidence>
<dbReference type="AlphaFoldDB" id="A0A4Y2X0V9"/>
<proteinExistence type="predicted"/>
<organism evidence="2 3">
    <name type="scientific">Araneus ventricosus</name>
    <name type="common">Orbweaver spider</name>
    <name type="synonym">Epeira ventricosa</name>
    <dbReference type="NCBI Taxonomy" id="182803"/>
    <lineage>
        <taxon>Eukaryota</taxon>
        <taxon>Metazoa</taxon>
        <taxon>Ecdysozoa</taxon>
        <taxon>Arthropoda</taxon>
        <taxon>Chelicerata</taxon>
        <taxon>Arachnida</taxon>
        <taxon>Araneae</taxon>
        <taxon>Araneomorphae</taxon>
        <taxon>Entelegynae</taxon>
        <taxon>Araneoidea</taxon>
        <taxon>Araneidae</taxon>
        <taxon>Araneus</taxon>
    </lineage>
</organism>
<feature type="non-terminal residue" evidence="2">
    <location>
        <position position="1"/>
    </location>
</feature>
<evidence type="ECO:0000313" key="3">
    <source>
        <dbReference type="Proteomes" id="UP000499080"/>
    </source>
</evidence>
<feature type="region of interest" description="Disordered" evidence="1">
    <location>
        <begin position="1"/>
        <end position="43"/>
    </location>
</feature>
<gene>
    <name evidence="2" type="ORF">AVEN_52834_1</name>
</gene>
<dbReference type="Proteomes" id="UP000499080">
    <property type="component" value="Unassembled WGS sequence"/>
</dbReference>